<dbReference type="HOGENOM" id="CLU_015340_0_0_1"/>
<proteinExistence type="predicted"/>
<evidence type="ECO:0000313" key="6">
    <source>
        <dbReference type="EMBL" id="CCA24643.1"/>
    </source>
</evidence>
<dbReference type="GO" id="GO:0008270">
    <property type="term" value="F:zinc ion binding"/>
    <property type="evidence" value="ECO:0007669"/>
    <property type="project" value="UniProtKB-KW"/>
</dbReference>
<evidence type="ECO:0000256" key="2">
    <source>
        <dbReference type="ARBA" id="ARBA00022771"/>
    </source>
</evidence>
<dbReference type="InterPro" id="IPR003018">
    <property type="entry name" value="GAF"/>
</dbReference>
<reference evidence="6" key="1">
    <citation type="journal article" date="2011" name="PLoS Biol.">
        <title>Gene gain and loss during evolution of obligate parasitism in the white rust pathogen of Arabidopsis thaliana.</title>
        <authorList>
            <person name="Kemen E."/>
            <person name="Gardiner A."/>
            <person name="Schultz-Larsen T."/>
            <person name="Kemen A.C."/>
            <person name="Balmuth A.L."/>
            <person name="Robert-Seilaniantz A."/>
            <person name="Bailey K."/>
            <person name="Holub E."/>
            <person name="Studholme D.J."/>
            <person name="Maclean D."/>
            <person name="Jones J.D."/>
        </authorList>
    </citation>
    <scope>NUCLEOTIDE SEQUENCE</scope>
</reference>
<dbReference type="InterPro" id="IPR011011">
    <property type="entry name" value="Znf_FYVE_PHD"/>
</dbReference>
<keyword evidence="1" id="KW-0479">Metal-binding</keyword>
<evidence type="ECO:0000256" key="3">
    <source>
        <dbReference type="ARBA" id="ARBA00022833"/>
    </source>
</evidence>
<evidence type="ECO:0000259" key="5">
    <source>
        <dbReference type="PROSITE" id="PS50178"/>
    </source>
</evidence>
<dbReference type="InterPro" id="IPR000306">
    <property type="entry name" value="Znf_FYVE"/>
</dbReference>
<dbReference type="InterPro" id="IPR029016">
    <property type="entry name" value="GAF-like_dom_sf"/>
</dbReference>
<dbReference type="InterPro" id="IPR017455">
    <property type="entry name" value="Znf_FYVE-rel"/>
</dbReference>
<organism evidence="6">
    <name type="scientific">Albugo laibachii Nc14</name>
    <dbReference type="NCBI Taxonomy" id="890382"/>
    <lineage>
        <taxon>Eukaryota</taxon>
        <taxon>Sar</taxon>
        <taxon>Stramenopiles</taxon>
        <taxon>Oomycota</taxon>
        <taxon>Peronosporomycetes</taxon>
        <taxon>Albuginales</taxon>
        <taxon>Albuginaceae</taxon>
        <taxon>Albugo</taxon>
    </lineage>
</organism>
<evidence type="ECO:0000256" key="1">
    <source>
        <dbReference type="ARBA" id="ARBA00022723"/>
    </source>
</evidence>
<dbReference type="EMBL" id="FR824295">
    <property type="protein sequence ID" value="CCA24643.1"/>
    <property type="molecule type" value="Genomic_DNA"/>
</dbReference>
<dbReference type="Gene3D" id="3.30.40.10">
    <property type="entry name" value="Zinc/RING finger domain, C3HC4 (zinc finger)"/>
    <property type="match status" value="1"/>
</dbReference>
<keyword evidence="2 4" id="KW-0863">Zinc-finger</keyword>
<keyword evidence="3" id="KW-0862">Zinc</keyword>
<accession>F0WTF3</accession>
<feature type="domain" description="FYVE-type" evidence="5">
    <location>
        <begin position="259"/>
        <end position="318"/>
    </location>
</feature>
<dbReference type="Gene3D" id="3.30.450.40">
    <property type="match status" value="1"/>
</dbReference>
<name>F0WTF3_9STRA</name>
<dbReference type="CDD" id="cd00065">
    <property type="entry name" value="FYVE_like_SF"/>
    <property type="match status" value="1"/>
</dbReference>
<dbReference type="SUPFAM" id="SSF57903">
    <property type="entry name" value="FYVE/PHD zinc finger"/>
    <property type="match status" value="1"/>
</dbReference>
<dbReference type="PROSITE" id="PS50178">
    <property type="entry name" value="ZF_FYVE"/>
    <property type="match status" value="1"/>
</dbReference>
<evidence type="ECO:0000256" key="4">
    <source>
        <dbReference type="PROSITE-ProRule" id="PRU00091"/>
    </source>
</evidence>
<dbReference type="SUPFAM" id="SSF55781">
    <property type="entry name" value="GAF domain-like"/>
    <property type="match status" value="1"/>
</dbReference>
<reference evidence="6" key="2">
    <citation type="submission" date="2011-02" db="EMBL/GenBank/DDBJ databases">
        <authorList>
            <person name="MacLean D."/>
        </authorList>
    </citation>
    <scope>NUCLEOTIDE SEQUENCE</scope>
</reference>
<dbReference type="Pfam" id="PF01363">
    <property type="entry name" value="FYVE"/>
    <property type="match status" value="1"/>
</dbReference>
<gene>
    <name evidence="6" type="primary">AlNc14C250G9632</name>
    <name evidence="6" type="ORF">ALNC14_107870</name>
</gene>
<dbReference type="InterPro" id="IPR013083">
    <property type="entry name" value="Znf_RING/FYVE/PHD"/>
</dbReference>
<protein>
    <submittedName>
        <fullName evidence="6">Uncharacterized protein AlNc14C250G9632</fullName>
    </submittedName>
</protein>
<dbReference type="PANTHER" id="PTHR43102:SF2">
    <property type="entry name" value="GAF DOMAIN-CONTAINING PROTEIN"/>
    <property type="match status" value="1"/>
</dbReference>
<sequence length="708" mass="79562">MFSIVEKTYRVELSEEKEASLQRLGQSRIETLINQQPLTLIEETKKHYKLYEFCENDCYTMKASTTTGVSLIDIMSFLRMEDTAVMRDVMGELFGSLFLDAMVLHQSKGSFLSGYESMSVNWMALQSCKPHLQHRDYTFLRFGDIIEKQLKVNGVIRTKRTGVSIWESVELDGCAPLPTSQNIERQRFHRCGFVVEELEHTPGVRISFSLSEPHSGRTTISELTRLWMIKMVSCITEIPTAIVSRALASQILLTKKELQKDGSKCNICHKAFSMLRRKHHCRVCGDLICSKCSDMRYLRQRRIKKDIRVCIPCWKHTSISSTCSLVRARSDGAYPVAGLSSVTDSSTDDIDVLGGRIDKLHVSACVSGSEAELSTYSTDNDPSDIEGNCDTQATSAEAPTKLRTSLRRSKTLSMASDKTSVSTSYNSFDSAIDMLVRCNSFDNGAMVEDDSTLLDSEIGMGSYENRLDYQDDISSTVSTNTPYTYKLNFSAEQKWPKAPIPHNEIERLQKLRTLCLIDPKQQLRNLCTVAATELGFEWVVICFVGDKSCFLIPQADTEANTCFDLPRNIVPGAHAIMSKEPMIVLDTSIDPRFAKNPAVLEKNIKLFAGFPLITSDGYIVGCLSVADNKSWDNMDGTYIRYLESLAEMVMLTIELYSYHYSSKTVSRNTTCSNLSLSAATRQMQQLLNAAYATQRQVRTQACSVKDKR</sequence>
<dbReference type="PANTHER" id="PTHR43102">
    <property type="entry name" value="SLR1143 PROTEIN"/>
    <property type="match status" value="1"/>
</dbReference>
<dbReference type="Pfam" id="PF01590">
    <property type="entry name" value="GAF"/>
    <property type="match status" value="1"/>
</dbReference>
<dbReference type="AlphaFoldDB" id="F0WTF3"/>
<dbReference type="SMART" id="SM00064">
    <property type="entry name" value="FYVE"/>
    <property type="match status" value="1"/>
</dbReference>